<dbReference type="EMBL" id="CP114014">
    <property type="protein sequence ID" value="XAY05138.1"/>
    <property type="molecule type" value="Genomic_DNA"/>
</dbReference>
<dbReference type="InterPro" id="IPR029044">
    <property type="entry name" value="Nucleotide-diphossugar_trans"/>
</dbReference>
<evidence type="ECO:0000256" key="2">
    <source>
        <dbReference type="ARBA" id="ARBA00006739"/>
    </source>
</evidence>
<dbReference type="GO" id="GO:0016757">
    <property type="term" value="F:glycosyltransferase activity"/>
    <property type="evidence" value="ECO:0007669"/>
    <property type="project" value="UniProtKB-KW"/>
</dbReference>
<dbReference type="SUPFAM" id="SSF53448">
    <property type="entry name" value="Nucleotide-diphospho-sugar transferases"/>
    <property type="match status" value="1"/>
</dbReference>
<dbReference type="PANTHER" id="PTHR43179:SF12">
    <property type="entry name" value="GALACTOFURANOSYLTRANSFERASE GLFT2"/>
    <property type="match status" value="1"/>
</dbReference>
<gene>
    <name evidence="6" type="primary">valG_1</name>
    <name evidence="6" type="ORF">DSM112329_01982</name>
</gene>
<sequence length="285" mass="30055">MRTALITTVAGRTAHLRRQTADVGRLPRRPDRQVVVAMGEGEAERARPACATSADLLEVPVERGELPLAAARNAGAARAIAGGAELLVFLDVDCLPGPGLLARYAAAADDGALLCGPVAYLPPAPPGGYPRDLTGLAAPHPARPVPPADVVLPGGDHRLFWTLSFAVTAATWTHLGGFDPGYVGYGGEDTDFGQRARAAGVDLRWVGGAWAFHQHHPTATPPVQHLDAILRNAARFHARWGWWPMEGWLQAFAADGLARFDPVDGTWCATAKSGPSRDARSIPGA</sequence>
<keyword evidence="4 6" id="KW-0808">Transferase</keyword>
<name>A0AAU7AU02_9ACTN</name>
<dbReference type="RefSeq" id="WP_354701656.1">
    <property type="nucleotide sequence ID" value="NZ_CP114014.1"/>
</dbReference>
<comment type="similarity">
    <text evidence="2">Belongs to the glycosyltransferase 2 family.</text>
</comment>
<organism evidence="6">
    <name type="scientific">Paraconexibacter sp. AEG42_29</name>
    <dbReference type="NCBI Taxonomy" id="2997339"/>
    <lineage>
        <taxon>Bacteria</taxon>
        <taxon>Bacillati</taxon>
        <taxon>Actinomycetota</taxon>
        <taxon>Thermoleophilia</taxon>
        <taxon>Solirubrobacterales</taxon>
        <taxon>Paraconexibacteraceae</taxon>
        <taxon>Paraconexibacter</taxon>
    </lineage>
</organism>
<evidence type="ECO:0000256" key="1">
    <source>
        <dbReference type="ARBA" id="ARBA00004776"/>
    </source>
</evidence>
<protein>
    <submittedName>
        <fullName evidence="6">Validoxylamine A glucosyltransferase</fullName>
        <ecNumber evidence="6">2.4.1.338</ecNumber>
    </submittedName>
</protein>
<evidence type="ECO:0000256" key="3">
    <source>
        <dbReference type="ARBA" id="ARBA00022676"/>
    </source>
</evidence>
<dbReference type="PANTHER" id="PTHR43179">
    <property type="entry name" value="RHAMNOSYLTRANSFERASE WBBL"/>
    <property type="match status" value="1"/>
</dbReference>
<dbReference type="Pfam" id="PF02709">
    <property type="entry name" value="Glyco_transf_7C"/>
    <property type="match status" value="1"/>
</dbReference>
<dbReference type="Gene3D" id="3.90.550.10">
    <property type="entry name" value="Spore Coat Polysaccharide Biosynthesis Protein SpsA, Chain A"/>
    <property type="match status" value="1"/>
</dbReference>
<reference evidence="6" key="1">
    <citation type="submission" date="2022-12" db="EMBL/GenBank/DDBJ databases">
        <title>Paraconexibacter alkalitolerans sp. nov. and Baekduia alba sp. nov., isolated from soil and emended description of the genera Paraconexibacter (Chun et al., 2020) and Baekduia (An et al., 2020).</title>
        <authorList>
            <person name="Vieira S."/>
            <person name="Huber K.J."/>
            <person name="Geppert A."/>
            <person name="Wolf J."/>
            <person name="Neumann-Schaal M."/>
            <person name="Muesken M."/>
            <person name="Overmann J."/>
        </authorList>
    </citation>
    <scope>NUCLEOTIDE SEQUENCE</scope>
    <source>
        <strain evidence="6">AEG42_29</strain>
    </source>
</reference>
<keyword evidence="3 6" id="KW-0328">Glycosyltransferase</keyword>
<evidence type="ECO:0000256" key="4">
    <source>
        <dbReference type="ARBA" id="ARBA00022679"/>
    </source>
</evidence>
<evidence type="ECO:0000313" key="6">
    <source>
        <dbReference type="EMBL" id="XAY05138.1"/>
    </source>
</evidence>
<proteinExistence type="inferred from homology"/>
<feature type="domain" description="Galactosyltransferase C-terminal" evidence="5">
    <location>
        <begin position="163"/>
        <end position="206"/>
    </location>
</feature>
<dbReference type="EC" id="2.4.1.338" evidence="6"/>
<dbReference type="InterPro" id="IPR027791">
    <property type="entry name" value="Galactosyl_T_C"/>
</dbReference>
<accession>A0AAU7AU02</accession>
<dbReference type="KEGG" id="parq:DSM112329_01982"/>
<comment type="pathway">
    <text evidence="1">Cell wall biogenesis; cell wall polysaccharide biosynthesis.</text>
</comment>
<evidence type="ECO:0000259" key="5">
    <source>
        <dbReference type="Pfam" id="PF02709"/>
    </source>
</evidence>
<dbReference type="AlphaFoldDB" id="A0AAU7AU02"/>